<dbReference type="EMBL" id="MNPL01001104">
    <property type="protein sequence ID" value="OQR79453.1"/>
    <property type="molecule type" value="Genomic_DNA"/>
</dbReference>
<keyword evidence="7 10" id="KW-0472">Membrane</keyword>
<dbReference type="STRING" id="418985.A0A1V9Y178"/>
<evidence type="ECO:0000256" key="10">
    <source>
        <dbReference type="SAM" id="Phobius"/>
    </source>
</evidence>
<evidence type="ECO:0000256" key="5">
    <source>
        <dbReference type="ARBA" id="ARBA00022692"/>
    </source>
</evidence>
<evidence type="ECO:0000259" key="11">
    <source>
        <dbReference type="PROSITE" id="PS50850"/>
    </source>
</evidence>
<reference evidence="12 13" key="1">
    <citation type="journal article" date="2017" name="Gigascience">
        <title>Draft genome of the honey bee ectoparasitic mite, Tropilaelaps mercedesae, is shaped by the parasitic life history.</title>
        <authorList>
            <person name="Dong X."/>
            <person name="Armstrong S.D."/>
            <person name="Xia D."/>
            <person name="Makepeace B.L."/>
            <person name="Darby A.C."/>
            <person name="Kadowaki T."/>
        </authorList>
    </citation>
    <scope>NUCLEOTIDE SEQUENCE [LARGE SCALE GENOMIC DNA]</scope>
    <source>
        <strain evidence="12">Wuxi-XJTLU</strain>
    </source>
</reference>
<feature type="transmembrane region" description="Helical" evidence="10">
    <location>
        <begin position="20"/>
        <end position="40"/>
    </location>
</feature>
<feature type="transmembrane region" description="Helical" evidence="10">
    <location>
        <begin position="389"/>
        <end position="409"/>
    </location>
</feature>
<evidence type="ECO:0000256" key="2">
    <source>
        <dbReference type="ARBA" id="ARBA00022448"/>
    </source>
</evidence>
<feature type="transmembrane region" description="Helical" evidence="10">
    <location>
        <begin position="89"/>
        <end position="109"/>
    </location>
</feature>
<evidence type="ECO:0000256" key="6">
    <source>
        <dbReference type="ARBA" id="ARBA00022989"/>
    </source>
</evidence>
<evidence type="ECO:0000256" key="4">
    <source>
        <dbReference type="ARBA" id="ARBA00022597"/>
    </source>
</evidence>
<dbReference type="PANTHER" id="PTHR48021">
    <property type="match status" value="1"/>
</dbReference>
<sequence length="493" mass="53440">MESDIVPLVRSDGVESYRYLIAALAVWLSSFSMGTCYGYSAPAKASMLQMNEFPMTEYQYRWLASILTLGGFGGGLTGGVLSDYIGRRWALIIVSLGLIAGWLTIISAFSVIWLLTGRALCGYCTGVMSLVGPVYLSEVSPPAVRGSLTSAIQLFIVSGLLAMYIISSFCTWKWLALFGMSFACVTVILLLFSVESPAWYFKKEQHSKATRSLLFLWGDCDQVTSEIMRQEGLSARQGPITADNTHRPSEISVIEPILLSTLLMIAQQGSAVNAIVFYAEDIFHRAGTSLSAYTCMVAFGVGQVMGSLISMSLIDRYGRRILLLSSLLLVSASLYTMALYFTELKSPSGRWGWVPLVAMSIYTVAFAIGLGPIAWVMMGELLPQRCRSYGSVLATSVNWAGAFLVTNQWGDIQAVLGPAKAYAFFASLSFILMVVFVIKLPETKGKSLVEIEGSFVRLRRVDATTDGSSIESSIAASLPSPQPISGVLGESDA</sequence>
<feature type="transmembrane region" description="Helical" evidence="10">
    <location>
        <begin position="353"/>
        <end position="377"/>
    </location>
</feature>
<dbReference type="OrthoDB" id="6339427at2759"/>
<dbReference type="PANTHER" id="PTHR48021:SF1">
    <property type="entry name" value="GH07001P-RELATED"/>
    <property type="match status" value="1"/>
</dbReference>
<dbReference type="PRINTS" id="PR00171">
    <property type="entry name" value="SUGRTRNSPORT"/>
</dbReference>
<keyword evidence="4" id="KW-0762">Sugar transport</keyword>
<dbReference type="FunFam" id="1.20.1250.20:FF:000218">
    <property type="entry name" value="facilitated trehalose transporter Tret1"/>
    <property type="match status" value="1"/>
</dbReference>
<evidence type="ECO:0000256" key="9">
    <source>
        <dbReference type="SAM" id="MobiDB-lite"/>
    </source>
</evidence>
<dbReference type="InterPro" id="IPR003663">
    <property type="entry name" value="Sugar/inositol_transpt"/>
</dbReference>
<keyword evidence="3" id="KW-1003">Cell membrane</keyword>
<evidence type="ECO:0000256" key="8">
    <source>
        <dbReference type="RuleBase" id="RU003346"/>
    </source>
</evidence>
<dbReference type="NCBIfam" id="TIGR00879">
    <property type="entry name" value="SP"/>
    <property type="match status" value="1"/>
</dbReference>
<comment type="similarity">
    <text evidence="8">Belongs to the major facilitator superfamily. Sugar transporter (TC 2.A.1.1) family.</text>
</comment>
<dbReference type="PROSITE" id="PS50850">
    <property type="entry name" value="MFS"/>
    <property type="match status" value="1"/>
</dbReference>
<proteinExistence type="inferred from homology"/>
<dbReference type="InterPro" id="IPR020846">
    <property type="entry name" value="MFS_dom"/>
</dbReference>
<dbReference type="InterPro" id="IPR050549">
    <property type="entry name" value="MFS_Trehalose_Transporter"/>
</dbReference>
<evidence type="ECO:0000256" key="7">
    <source>
        <dbReference type="ARBA" id="ARBA00023136"/>
    </source>
</evidence>
<dbReference type="SUPFAM" id="SSF103473">
    <property type="entry name" value="MFS general substrate transporter"/>
    <property type="match status" value="1"/>
</dbReference>
<evidence type="ECO:0000313" key="12">
    <source>
        <dbReference type="EMBL" id="OQR79453.1"/>
    </source>
</evidence>
<organism evidence="12 13">
    <name type="scientific">Tropilaelaps mercedesae</name>
    <dbReference type="NCBI Taxonomy" id="418985"/>
    <lineage>
        <taxon>Eukaryota</taxon>
        <taxon>Metazoa</taxon>
        <taxon>Ecdysozoa</taxon>
        <taxon>Arthropoda</taxon>
        <taxon>Chelicerata</taxon>
        <taxon>Arachnida</taxon>
        <taxon>Acari</taxon>
        <taxon>Parasitiformes</taxon>
        <taxon>Mesostigmata</taxon>
        <taxon>Gamasina</taxon>
        <taxon>Dermanyssoidea</taxon>
        <taxon>Laelapidae</taxon>
        <taxon>Tropilaelaps</taxon>
    </lineage>
</organism>
<feature type="transmembrane region" description="Helical" evidence="10">
    <location>
        <begin position="321"/>
        <end position="341"/>
    </location>
</feature>
<dbReference type="PROSITE" id="PS00216">
    <property type="entry name" value="SUGAR_TRANSPORT_1"/>
    <property type="match status" value="1"/>
</dbReference>
<dbReference type="GO" id="GO:0022857">
    <property type="term" value="F:transmembrane transporter activity"/>
    <property type="evidence" value="ECO:0007669"/>
    <property type="project" value="InterPro"/>
</dbReference>
<evidence type="ECO:0000256" key="3">
    <source>
        <dbReference type="ARBA" id="ARBA00022475"/>
    </source>
</evidence>
<dbReference type="InterPro" id="IPR036259">
    <property type="entry name" value="MFS_trans_sf"/>
</dbReference>
<dbReference type="GO" id="GO:0005886">
    <property type="term" value="C:plasma membrane"/>
    <property type="evidence" value="ECO:0007669"/>
    <property type="project" value="UniProtKB-SubCell"/>
</dbReference>
<feature type="domain" description="Major facilitator superfamily (MFS) profile" evidence="11">
    <location>
        <begin position="18"/>
        <end position="444"/>
    </location>
</feature>
<comment type="caution">
    <text evidence="12">The sequence shown here is derived from an EMBL/GenBank/DDBJ whole genome shotgun (WGS) entry which is preliminary data.</text>
</comment>
<keyword evidence="13" id="KW-1185">Reference proteome</keyword>
<evidence type="ECO:0000256" key="1">
    <source>
        <dbReference type="ARBA" id="ARBA00004651"/>
    </source>
</evidence>
<dbReference type="AlphaFoldDB" id="A0A1V9Y178"/>
<feature type="transmembrane region" description="Helical" evidence="10">
    <location>
        <begin position="60"/>
        <end position="82"/>
    </location>
</feature>
<keyword evidence="5 10" id="KW-0812">Transmembrane</keyword>
<dbReference type="InParanoid" id="A0A1V9Y178"/>
<dbReference type="Pfam" id="PF00083">
    <property type="entry name" value="Sugar_tr"/>
    <property type="match status" value="1"/>
</dbReference>
<feature type="transmembrane region" description="Helical" evidence="10">
    <location>
        <begin position="115"/>
        <end position="136"/>
    </location>
</feature>
<feature type="transmembrane region" description="Helical" evidence="10">
    <location>
        <begin position="421"/>
        <end position="438"/>
    </location>
</feature>
<gene>
    <name evidence="12" type="ORF">BIW11_05724</name>
</gene>
<keyword evidence="6 10" id="KW-1133">Transmembrane helix</keyword>
<name>A0A1V9Y178_9ACAR</name>
<protein>
    <submittedName>
        <fullName evidence="12">Transporter-like</fullName>
    </submittedName>
</protein>
<feature type="region of interest" description="Disordered" evidence="9">
    <location>
        <begin position="473"/>
        <end position="493"/>
    </location>
</feature>
<dbReference type="Gene3D" id="1.20.1250.20">
    <property type="entry name" value="MFS general substrate transporter like domains"/>
    <property type="match status" value="1"/>
</dbReference>
<feature type="transmembrane region" description="Helical" evidence="10">
    <location>
        <begin position="148"/>
        <end position="166"/>
    </location>
</feature>
<feature type="transmembrane region" description="Helical" evidence="10">
    <location>
        <begin position="172"/>
        <end position="194"/>
    </location>
</feature>
<accession>A0A1V9Y178</accession>
<dbReference type="InterPro" id="IPR005829">
    <property type="entry name" value="Sugar_transporter_CS"/>
</dbReference>
<dbReference type="Proteomes" id="UP000192247">
    <property type="component" value="Unassembled WGS sequence"/>
</dbReference>
<keyword evidence="2 8" id="KW-0813">Transport</keyword>
<comment type="subcellular location">
    <subcellularLocation>
        <location evidence="1">Cell membrane</location>
        <topology evidence="1">Multi-pass membrane protein</topology>
    </subcellularLocation>
</comment>
<dbReference type="InterPro" id="IPR005828">
    <property type="entry name" value="MFS_sugar_transport-like"/>
</dbReference>
<evidence type="ECO:0000313" key="13">
    <source>
        <dbReference type="Proteomes" id="UP000192247"/>
    </source>
</evidence>
<feature type="transmembrane region" description="Helical" evidence="10">
    <location>
        <begin position="290"/>
        <end position="309"/>
    </location>
</feature>